<reference evidence="1" key="1">
    <citation type="journal article" date="2015" name="Nature">
        <title>Complex archaea that bridge the gap between prokaryotes and eukaryotes.</title>
        <authorList>
            <person name="Spang A."/>
            <person name="Saw J.H."/>
            <person name="Jorgensen S.L."/>
            <person name="Zaremba-Niedzwiedzka K."/>
            <person name="Martijn J."/>
            <person name="Lind A.E."/>
            <person name="van Eijk R."/>
            <person name="Schleper C."/>
            <person name="Guy L."/>
            <person name="Ettema T.J."/>
        </authorList>
    </citation>
    <scope>NUCLEOTIDE SEQUENCE</scope>
</reference>
<name>A0A0F9GI31_9ZZZZ</name>
<gene>
    <name evidence="1" type="ORF">LCGC14_2118420</name>
</gene>
<accession>A0A0F9GI31</accession>
<dbReference type="EMBL" id="LAZR01026325">
    <property type="protein sequence ID" value="KKL69090.1"/>
    <property type="molecule type" value="Genomic_DNA"/>
</dbReference>
<protein>
    <submittedName>
        <fullName evidence="1">Uncharacterized protein</fullName>
    </submittedName>
</protein>
<dbReference type="AlphaFoldDB" id="A0A0F9GI31"/>
<feature type="non-terminal residue" evidence="1">
    <location>
        <position position="1"/>
    </location>
</feature>
<comment type="caution">
    <text evidence="1">The sequence shown here is derived from an EMBL/GenBank/DDBJ whole genome shotgun (WGS) entry which is preliminary data.</text>
</comment>
<sequence>GNSNRVSVLVTGIAFDLVNLRPEICVLIAINSKDWKEEHIDSWADKKSRAGKVSKVWRVTGNYEIDQFLDDQDFNLDEDIIKDLECVPPEKTVQIGAIAFHLGSIALRKLSKSL</sequence>
<proteinExistence type="predicted"/>
<organism evidence="1">
    <name type="scientific">marine sediment metagenome</name>
    <dbReference type="NCBI Taxonomy" id="412755"/>
    <lineage>
        <taxon>unclassified sequences</taxon>
        <taxon>metagenomes</taxon>
        <taxon>ecological metagenomes</taxon>
    </lineage>
</organism>
<evidence type="ECO:0000313" key="1">
    <source>
        <dbReference type="EMBL" id="KKL69090.1"/>
    </source>
</evidence>